<dbReference type="Proteomes" id="UP000324748">
    <property type="component" value="Unassembled WGS sequence"/>
</dbReference>
<feature type="region of interest" description="Disordered" evidence="1">
    <location>
        <begin position="288"/>
        <end position="313"/>
    </location>
</feature>
<dbReference type="EMBL" id="VSWC01000157">
    <property type="protein sequence ID" value="KAA1074734.1"/>
    <property type="molecule type" value="Genomic_DNA"/>
</dbReference>
<dbReference type="AlphaFoldDB" id="A0A5B0MFE8"/>
<organism evidence="2 3">
    <name type="scientific">Puccinia graminis f. sp. tritici</name>
    <dbReference type="NCBI Taxonomy" id="56615"/>
    <lineage>
        <taxon>Eukaryota</taxon>
        <taxon>Fungi</taxon>
        <taxon>Dikarya</taxon>
        <taxon>Basidiomycota</taxon>
        <taxon>Pucciniomycotina</taxon>
        <taxon>Pucciniomycetes</taxon>
        <taxon>Pucciniales</taxon>
        <taxon>Pucciniaceae</taxon>
        <taxon>Puccinia</taxon>
    </lineage>
</organism>
<feature type="compositionally biased region" description="Basic residues" evidence="1">
    <location>
        <begin position="1"/>
        <end position="14"/>
    </location>
</feature>
<keyword evidence="3" id="KW-1185">Reference proteome</keyword>
<reference evidence="2 3" key="1">
    <citation type="submission" date="2019-05" db="EMBL/GenBank/DDBJ databases">
        <title>Emergence of the Ug99 lineage of the wheat stem rust pathogen through somatic hybridization.</title>
        <authorList>
            <person name="Li F."/>
            <person name="Upadhyaya N.M."/>
            <person name="Sperschneider J."/>
            <person name="Matny O."/>
            <person name="Nguyen-Phuc H."/>
            <person name="Mago R."/>
            <person name="Raley C."/>
            <person name="Miller M.E."/>
            <person name="Silverstein K.A.T."/>
            <person name="Henningsen E."/>
            <person name="Hirsch C.D."/>
            <person name="Visser B."/>
            <person name="Pretorius Z.A."/>
            <person name="Steffenson B.J."/>
            <person name="Schwessinger B."/>
            <person name="Dodds P.N."/>
            <person name="Figueroa M."/>
        </authorList>
    </citation>
    <scope>NUCLEOTIDE SEQUENCE [LARGE SCALE GENOMIC DNA]</scope>
    <source>
        <strain evidence="2">21-0</strain>
    </source>
</reference>
<evidence type="ECO:0000313" key="2">
    <source>
        <dbReference type="EMBL" id="KAA1074734.1"/>
    </source>
</evidence>
<evidence type="ECO:0000313" key="3">
    <source>
        <dbReference type="Proteomes" id="UP000324748"/>
    </source>
</evidence>
<comment type="caution">
    <text evidence="2">The sequence shown here is derived from an EMBL/GenBank/DDBJ whole genome shotgun (WGS) entry which is preliminary data.</text>
</comment>
<sequence length="511" mass="57225">MARTKNTRRGKKKPPTAAENQEEQSEQVLSEQKEANDKQTNADAPGDLEKLIDQAERLLITSDFEQAKQLCQQALDAQNTHLRALETLALSELELGEIKSARKIFQKCLNHSKSNPPPTVHLYLAQLSNSPQEALGHFKKALDLLKNKLNQILLAKTNEELAQSNNDTIQKTTTQHTNQSNTVQWSIDESQIRRSCSRALVGMTEIYLTDLCFDPSAEEKCLEYLAMASSIDPTDPEPLQTLASVRLSQSETNLAKEALLLSWSLWRDKVPIPKRSLSGRYYQANEECMVDDEGEQGEDGNENEEGDEEADRTMDSIDSKMIIAEEALIEEEQEEEHDGEIVLPPIDSRIQWAKLAIECEIWNSAIEVLHQCEAENDEDGEVEYLLAVSWFLLGQSRPAISNPDQSTPTIVEPKVGNPFSDFAVGDGLGRLECWLEAKECIETCLQLHERLGEDSGIDESILKHLNELKLELANGGLPIQSTNGEEKEAEELNEDEINDADWVDASDIEMG</sequence>
<name>A0A5B0MFE8_PUCGR</name>
<feature type="compositionally biased region" description="Acidic residues" evidence="1">
    <location>
        <begin position="288"/>
        <end position="310"/>
    </location>
</feature>
<dbReference type="OrthoDB" id="1914839at2759"/>
<dbReference type="Gene3D" id="1.25.40.10">
    <property type="entry name" value="Tetratricopeptide repeat domain"/>
    <property type="match status" value="2"/>
</dbReference>
<feature type="region of interest" description="Disordered" evidence="1">
    <location>
        <begin position="477"/>
        <end position="511"/>
    </location>
</feature>
<feature type="compositionally biased region" description="Acidic residues" evidence="1">
    <location>
        <begin position="487"/>
        <end position="511"/>
    </location>
</feature>
<proteinExistence type="predicted"/>
<protein>
    <submittedName>
        <fullName evidence="2">Uncharacterized protein</fullName>
    </submittedName>
</protein>
<dbReference type="InterPro" id="IPR011990">
    <property type="entry name" value="TPR-like_helical_dom_sf"/>
</dbReference>
<accession>A0A5B0MFE8</accession>
<gene>
    <name evidence="2" type="ORF">PGT21_017388</name>
</gene>
<dbReference type="CDD" id="cd24142">
    <property type="entry name" value="ACL4-like"/>
    <property type="match status" value="1"/>
</dbReference>
<feature type="region of interest" description="Disordered" evidence="1">
    <location>
        <begin position="1"/>
        <end position="47"/>
    </location>
</feature>
<dbReference type="SUPFAM" id="SSF48452">
    <property type="entry name" value="TPR-like"/>
    <property type="match status" value="1"/>
</dbReference>
<evidence type="ECO:0000256" key="1">
    <source>
        <dbReference type="SAM" id="MobiDB-lite"/>
    </source>
</evidence>